<organism evidence="3 4">
    <name type="scientific">Colletotrichum fructicola (strain Nara gc5)</name>
    <name type="common">Anthracnose fungus</name>
    <name type="synonym">Colletotrichum gloeosporioides (strain Nara gc5)</name>
    <dbReference type="NCBI Taxonomy" id="1213859"/>
    <lineage>
        <taxon>Eukaryota</taxon>
        <taxon>Fungi</taxon>
        <taxon>Dikarya</taxon>
        <taxon>Ascomycota</taxon>
        <taxon>Pezizomycotina</taxon>
        <taxon>Sordariomycetes</taxon>
        <taxon>Hypocreomycetidae</taxon>
        <taxon>Glomerellales</taxon>
        <taxon>Glomerellaceae</taxon>
        <taxon>Colletotrichum</taxon>
        <taxon>Colletotrichum gloeosporioides species complex</taxon>
    </lineage>
</organism>
<evidence type="ECO:0000259" key="2">
    <source>
        <dbReference type="Pfam" id="PF24809"/>
    </source>
</evidence>
<dbReference type="OrthoDB" id="61900at2759"/>
<sequence length="452" mass="51554">MAHSKAWKWARRLSEKILYYGHILDVISQHHPEYVALAWGAVKFLLVGVLNYESLVKELSKALCRIAEALRHVEAHLSLYPTKVIEDAVSELYCHIMEFTVRAIRWYQKPRPLRALSALGNPFPLKFRDIVDNIQETSRSIDRMALTMSHIELRQLRLEHKETRDLLMEMNRSLQDLGKLQYSGIIDTNRRITEVQFSQILSFLSVSPFPNPANVRQNFCARRSIRRRASQQSHVVSNHFLLQKWGEGTSSSQILVQGSFNSRLLTRDFAVDIIDLVSKAGVPVIWALNPGHVEHDSTPMDVLKYITCQVLQLNQTMLDERSASLNACRFQSTVSESGWFSILGAALEGLKQIYIIVDLELLEKSGGASTSWMSEFPRLFAGMRERGLQTSVKVALISPVKKMDEPQKSLEMQGMIRIARPRSSRVARKSKVISPIGPRERAKRRSPDLLKI</sequence>
<dbReference type="InterPro" id="IPR056125">
    <property type="entry name" value="DUF7708"/>
</dbReference>
<reference evidence="3 4" key="2">
    <citation type="submission" date="2020-04" db="EMBL/GenBank/DDBJ databases">
        <title>Genome sequencing and assembly of multiple isolates from the Colletotrichum gloeosporioides species complex.</title>
        <authorList>
            <person name="Gan P."/>
            <person name="Shirasu K."/>
        </authorList>
    </citation>
    <scope>NUCLEOTIDE SEQUENCE [LARGE SCALE GENOMIC DNA]</scope>
    <source>
        <strain evidence="3 4">Nara gc5</strain>
    </source>
</reference>
<protein>
    <recommendedName>
        <fullName evidence="2">DUF7708 domain-containing protein</fullName>
    </recommendedName>
</protein>
<dbReference type="AlphaFoldDB" id="A0A7J6JAD8"/>
<feature type="compositionally biased region" description="Basic residues" evidence="1">
    <location>
        <begin position="422"/>
        <end position="431"/>
    </location>
</feature>
<dbReference type="EMBL" id="ANPB02000003">
    <property type="protein sequence ID" value="KAF4486434.1"/>
    <property type="molecule type" value="Genomic_DNA"/>
</dbReference>
<feature type="region of interest" description="Disordered" evidence="1">
    <location>
        <begin position="422"/>
        <end position="452"/>
    </location>
</feature>
<dbReference type="Pfam" id="PF24809">
    <property type="entry name" value="DUF7708"/>
    <property type="match status" value="1"/>
</dbReference>
<evidence type="ECO:0000313" key="3">
    <source>
        <dbReference type="EMBL" id="KAF4486434.1"/>
    </source>
</evidence>
<accession>A0A7J6JAD8</accession>
<evidence type="ECO:0000256" key="1">
    <source>
        <dbReference type="SAM" id="MobiDB-lite"/>
    </source>
</evidence>
<comment type="caution">
    <text evidence="3">The sequence shown here is derived from an EMBL/GenBank/DDBJ whole genome shotgun (WGS) entry which is preliminary data.</text>
</comment>
<proteinExistence type="predicted"/>
<dbReference type="RefSeq" id="XP_066009037.1">
    <property type="nucleotide sequence ID" value="XM_066151502.1"/>
</dbReference>
<dbReference type="Proteomes" id="UP000011096">
    <property type="component" value="Unassembled WGS sequence"/>
</dbReference>
<gene>
    <name evidence="3" type="ORF">CGGC5_v005721</name>
</gene>
<evidence type="ECO:0000313" key="4">
    <source>
        <dbReference type="Proteomes" id="UP000011096"/>
    </source>
</evidence>
<keyword evidence="4" id="KW-1185">Reference proteome</keyword>
<dbReference type="GeneID" id="43608437"/>
<feature type="domain" description="DUF7708" evidence="2">
    <location>
        <begin position="8"/>
        <end position="153"/>
    </location>
</feature>
<reference evidence="3 4" key="1">
    <citation type="submission" date="2012-08" db="EMBL/GenBank/DDBJ databases">
        <authorList>
            <person name="Gan P.H.P."/>
            <person name="Ikeda K."/>
            <person name="Irieda H."/>
            <person name="Narusaka M."/>
            <person name="O'Connell R.J."/>
            <person name="Narusaka Y."/>
            <person name="Takano Y."/>
            <person name="Kubo Y."/>
            <person name="Shirasu K."/>
        </authorList>
    </citation>
    <scope>NUCLEOTIDE SEQUENCE [LARGE SCALE GENOMIC DNA]</scope>
    <source>
        <strain evidence="3 4">Nara gc5</strain>
    </source>
</reference>
<name>A0A7J6JAD8_COLFN</name>
<dbReference type="InParanoid" id="A0A7J6JAD8"/>